<evidence type="ECO:0000313" key="2">
    <source>
        <dbReference type="Proteomes" id="UP000828390"/>
    </source>
</evidence>
<protein>
    <submittedName>
        <fullName evidence="1">Uncharacterized protein</fullName>
    </submittedName>
</protein>
<reference evidence="1" key="2">
    <citation type="submission" date="2020-11" db="EMBL/GenBank/DDBJ databases">
        <authorList>
            <person name="McCartney M.A."/>
            <person name="Auch B."/>
            <person name="Kono T."/>
            <person name="Mallez S."/>
            <person name="Becker A."/>
            <person name="Gohl D.M."/>
            <person name="Silverstein K.A.T."/>
            <person name="Koren S."/>
            <person name="Bechman K.B."/>
            <person name="Herman A."/>
            <person name="Abrahante J.E."/>
            <person name="Garbe J."/>
        </authorList>
    </citation>
    <scope>NUCLEOTIDE SEQUENCE</scope>
    <source>
        <strain evidence="1">Duluth1</strain>
        <tissue evidence="1">Whole animal</tissue>
    </source>
</reference>
<evidence type="ECO:0000313" key="1">
    <source>
        <dbReference type="EMBL" id="KAH3781785.1"/>
    </source>
</evidence>
<accession>A0A9D4EPN3</accession>
<comment type="caution">
    <text evidence="1">The sequence shown here is derived from an EMBL/GenBank/DDBJ whole genome shotgun (WGS) entry which is preliminary data.</text>
</comment>
<sequence length="266" mass="29836">MSEEAKHYIVYSAGSYELLMSASRCCVLWSLPEDVQRTKSSRKPVQRSRVTTFVKIYCKVYAKALNVTNLQSDFMRTGIYPVDRNGLPKTSLIPAQDFESLESEPPDVGICSQSTESTVKGGVIVEDKLDFFDHIEPNLKSVKQTNSSEKRTRNTLSRHVSGKELISDYVMKGVQEHQMSQIKPKPKKLNARSKKAAQMYKKYCMTSVLNRNPVAGPSCANLVQSSTESEASDDETDPSQLCCVYRKFQPSELAVCFPNIHKMGTV</sequence>
<proteinExistence type="predicted"/>
<name>A0A9D4EPN3_DREPO</name>
<gene>
    <name evidence="1" type="ORF">DPMN_159690</name>
</gene>
<reference evidence="1" key="1">
    <citation type="journal article" date="2019" name="bioRxiv">
        <title>The Genome of the Zebra Mussel, Dreissena polymorpha: A Resource for Invasive Species Research.</title>
        <authorList>
            <person name="McCartney M.A."/>
            <person name="Auch B."/>
            <person name="Kono T."/>
            <person name="Mallez S."/>
            <person name="Zhang Y."/>
            <person name="Obille A."/>
            <person name="Becker A."/>
            <person name="Abrahante J.E."/>
            <person name="Garbe J."/>
            <person name="Badalamenti J.P."/>
            <person name="Herman A."/>
            <person name="Mangelson H."/>
            <person name="Liachko I."/>
            <person name="Sullivan S."/>
            <person name="Sone E.D."/>
            <person name="Koren S."/>
            <person name="Silverstein K.A.T."/>
            <person name="Beckman K.B."/>
            <person name="Gohl D.M."/>
        </authorList>
    </citation>
    <scope>NUCLEOTIDE SEQUENCE</scope>
    <source>
        <strain evidence="1">Duluth1</strain>
        <tissue evidence="1">Whole animal</tissue>
    </source>
</reference>
<organism evidence="1 2">
    <name type="scientific">Dreissena polymorpha</name>
    <name type="common">Zebra mussel</name>
    <name type="synonym">Mytilus polymorpha</name>
    <dbReference type="NCBI Taxonomy" id="45954"/>
    <lineage>
        <taxon>Eukaryota</taxon>
        <taxon>Metazoa</taxon>
        <taxon>Spiralia</taxon>
        <taxon>Lophotrochozoa</taxon>
        <taxon>Mollusca</taxon>
        <taxon>Bivalvia</taxon>
        <taxon>Autobranchia</taxon>
        <taxon>Heteroconchia</taxon>
        <taxon>Euheterodonta</taxon>
        <taxon>Imparidentia</taxon>
        <taxon>Neoheterodontei</taxon>
        <taxon>Myida</taxon>
        <taxon>Dreissenoidea</taxon>
        <taxon>Dreissenidae</taxon>
        <taxon>Dreissena</taxon>
    </lineage>
</organism>
<dbReference type="Proteomes" id="UP000828390">
    <property type="component" value="Unassembled WGS sequence"/>
</dbReference>
<dbReference type="AlphaFoldDB" id="A0A9D4EPN3"/>
<dbReference type="EMBL" id="JAIWYP010000008">
    <property type="protein sequence ID" value="KAH3781785.1"/>
    <property type="molecule type" value="Genomic_DNA"/>
</dbReference>
<keyword evidence="2" id="KW-1185">Reference proteome</keyword>